<accession>A0A5J9VTF2</accession>
<feature type="compositionally biased region" description="Polar residues" evidence="1">
    <location>
        <begin position="249"/>
        <end position="260"/>
    </location>
</feature>
<dbReference type="Gramene" id="TVU38825">
    <property type="protein sequence ID" value="TVU38825"/>
    <property type="gene ID" value="EJB05_12217"/>
</dbReference>
<name>A0A5J9VTF2_9POAL</name>
<organism evidence="2 3">
    <name type="scientific">Eragrostis curvula</name>
    <name type="common">weeping love grass</name>
    <dbReference type="NCBI Taxonomy" id="38414"/>
    <lineage>
        <taxon>Eukaryota</taxon>
        <taxon>Viridiplantae</taxon>
        <taxon>Streptophyta</taxon>
        <taxon>Embryophyta</taxon>
        <taxon>Tracheophyta</taxon>
        <taxon>Spermatophyta</taxon>
        <taxon>Magnoliopsida</taxon>
        <taxon>Liliopsida</taxon>
        <taxon>Poales</taxon>
        <taxon>Poaceae</taxon>
        <taxon>PACMAD clade</taxon>
        <taxon>Chloridoideae</taxon>
        <taxon>Eragrostideae</taxon>
        <taxon>Eragrostidinae</taxon>
        <taxon>Eragrostis</taxon>
    </lineage>
</organism>
<protein>
    <submittedName>
        <fullName evidence="2">Uncharacterized protein</fullName>
    </submittedName>
</protein>
<dbReference type="Proteomes" id="UP000324897">
    <property type="component" value="Chromosome 4"/>
</dbReference>
<comment type="caution">
    <text evidence="2">The sequence shown here is derived from an EMBL/GenBank/DDBJ whole genome shotgun (WGS) entry which is preliminary data.</text>
</comment>
<feature type="compositionally biased region" description="Low complexity" evidence="1">
    <location>
        <begin position="233"/>
        <end position="248"/>
    </location>
</feature>
<dbReference type="AlphaFoldDB" id="A0A5J9VTF2"/>
<dbReference type="EMBL" id="RWGY01000007">
    <property type="protein sequence ID" value="TVU38825.1"/>
    <property type="molecule type" value="Genomic_DNA"/>
</dbReference>
<evidence type="ECO:0000313" key="3">
    <source>
        <dbReference type="Proteomes" id="UP000324897"/>
    </source>
</evidence>
<evidence type="ECO:0000313" key="2">
    <source>
        <dbReference type="EMBL" id="TVU38825.1"/>
    </source>
</evidence>
<feature type="region of interest" description="Disordered" evidence="1">
    <location>
        <begin position="1"/>
        <end position="96"/>
    </location>
</feature>
<evidence type="ECO:0000256" key="1">
    <source>
        <dbReference type="SAM" id="MobiDB-lite"/>
    </source>
</evidence>
<feature type="compositionally biased region" description="Basic and acidic residues" evidence="1">
    <location>
        <begin position="162"/>
        <end position="176"/>
    </location>
</feature>
<keyword evidence="3" id="KW-1185">Reference proteome</keyword>
<reference evidence="2 3" key="1">
    <citation type="journal article" date="2019" name="Sci. Rep.">
        <title>A high-quality genome of Eragrostis curvula grass provides insights into Poaceae evolution and supports new strategies to enhance forage quality.</title>
        <authorList>
            <person name="Carballo J."/>
            <person name="Santos B.A.C.M."/>
            <person name="Zappacosta D."/>
            <person name="Garbus I."/>
            <person name="Selva J.P."/>
            <person name="Gallo C.A."/>
            <person name="Diaz A."/>
            <person name="Albertini E."/>
            <person name="Caccamo M."/>
            <person name="Echenique V."/>
        </authorList>
    </citation>
    <scope>NUCLEOTIDE SEQUENCE [LARGE SCALE GENOMIC DNA]</scope>
    <source>
        <strain evidence="3">cv. Victoria</strain>
        <tissue evidence="2">Leaf</tissue>
    </source>
</reference>
<feature type="compositionally biased region" description="Basic and acidic residues" evidence="1">
    <location>
        <begin position="188"/>
        <end position="206"/>
    </location>
</feature>
<proteinExistence type="predicted"/>
<sequence length="260" mass="28505">MYVSGRKNLGGTNQNKQTRPARARGPGIRTNGGERSARMQCTRPRASRRHARLHSAGPRPRSAANRVSRTEAWGPTARADGHEESTGEERSRTGRWRHAGFPASLVSISGVRQSSRRACCGDSLQLTQDASASIDRLSRPSDARSFIRLARPASQDLRLEGGHCRHASVDKSDRRMPAVARLNYKGKTQGEKKRSGKTKEKEDPKSETASLLLRSLPINTFLLTIPLPSEYQTTTHHTSAASAALTTLRQNPEKSPTSPP</sequence>
<feature type="region of interest" description="Disordered" evidence="1">
    <location>
        <begin position="233"/>
        <end position="260"/>
    </location>
</feature>
<feature type="non-terminal residue" evidence="2">
    <location>
        <position position="1"/>
    </location>
</feature>
<feature type="region of interest" description="Disordered" evidence="1">
    <location>
        <begin position="162"/>
        <end position="209"/>
    </location>
</feature>
<feature type="compositionally biased region" description="Basic and acidic residues" evidence="1">
    <location>
        <begin position="79"/>
        <end position="92"/>
    </location>
</feature>
<gene>
    <name evidence="2" type="ORF">EJB05_12217</name>
</gene>